<dbReference type="SUPFAM" id="SSF103473">
    <property type="entry name" value="MFS general substrate transporter"/>
    <property type="match status" value="1"/>
</dbReference>
<evidence type="ECO:0000256" key="9">
    <source>
        <dbReference type="SAM" id="Phobius"/>
    </source>
</evidence>
<feature type="transmembrane region" description="Helical" evidence="9">
    <location>
        <begin position="358"/>
        <end position="381"/>
    </location>
</feature>
<name>A0A061BBV5_CYBFA</name>
<feature type="transmembrane region" description="Helical" evidence="9">
    <location>
        <begin position="155"/>
        <end position="175"/>
    </location>
</feature>
<dbReference type="AlphaFoldDB" id="A0A061BBV5"/>
<dbReference type="EMBL" id="LK052903">
    <property type="protein sequence ID" value="CDR45367.1"/>
    <property type="molecule type" value="Genomic_DNA"/>
</dbReference>
<keyword evidence="4" id="KW-0926">Vacuole</keyword>
<dbReference type="OrthoDB" id="199930at2759"/>
<feature type="transmembrane region" description="Helical" evidence="9">
    <location>
        <begin position="263"/>
        <end position="281"/>
    </location>
</feature>
<evidence type="ECO:0000256" key="4">
    <source>
        <dbReference type="ARBA" id="ARBA00022554"/>
    </source>
</evidence>
<feature type="transmembrane region" description="Helical" evidence="9">
    <location>
        <begin position="120"/>
        <end position="143"/>
    </location>
</feature>
<evidence type="ECO:0000256" key="2">
    <source>
        <dbReference type="ARBA" id="ARBA00008335"/>
    </source>
</evidence>
<feature type="transmembrane region" description="Helical" evidence="9">
    <location>
        <begin position="29"/>
        <end position="50"/>
    </location>
</feature>
<evidence type="ECO:0000256" key="5">
    <source>
        <dbReference type="ARBA" id="ARBA00022692"/>
    </source>
</evidence>
<dbReference type="GO" id="GO:0000329">
    <property type="term" value="C:fungal-type vacuole membrane"/>
    <property type="evidence" value="ECO:0007669"/>
    <property type="project" value="TreeGrafter"/>
</dbReference>
<sequence length="462" mass="50811">MPLSTLETNLTKHVRALLEQYPTSQLKRFTFGVSLLSSLCAGSVLLFPLFTPVLHEKSGYTQFEINIIGSFTSLGLYLFLPILGYLADCHGPVLLSVISVVLFSPGYTIAALAIHNNWNYWILAASFGLVGCATSSFYFACLLSCAKIYPNSKGLTISAPVTCYGLSSLIGAQMLKAKFLRDKHDELDLFITFKFFSVMYLFLGVFNFVSSCVVTIERDVLLRKPTDSAREDSPLLEGEADESTDLVKNHKSKFKRFLSDPSAYILLICFLFTVGPAEMYITNMGSIIETVSPKSDISNQVSIHAIFSTISRLTLGALSDFLFDKYNMSRVWLFLVIIIIGVFTQVAISLNISTGQEYYIISSLSGFVYGGLFTIFPTIVLSIWGAELFGSAYGFYMLSPAIGSSSFGMLYGIVFDAKCSVETVVASCISPVFIVTTLGYIGSAVLLVLAWRCLWSPKLGEF</sequence>
<evidence type="ECO:0000256" key="1">
    <source>
        <dbReference type="ARBA" id="ARBA00004128"/>
    </source>
</evidence>
<feature type="transmembrane region" description="Helical" evidence="9">
    <location>
        <begin position="195"/>
        <end position="216"/>
    </location>
</feature>
<feature type="transmembrane region" description="Helical" evidence="9">
    <location>
        <begin position="393"/>
        <end position="413"/>
    </location>
</feature>
<reference evidence="10" key="1">
    <citation type="journal article" date="2014" name="Genome Announc.">
        <title>Genome sequence of the yeast Cyberlindnera fabianii (Hansenula fabianii).</title>
        <authorList>
            <person name="Freel K.C."/>
            <person name="Sarilar V."/>
            <person name="Neuveglise C."/>
            <person name="Devillers H."/>
            <person name="Friedrich A."/>
            <person name="Schacherer J."/>
        </authorList>
    </citation>
    <scope>NUCLEOTIDE SEQUENCE</scope>
    <source>
        <strain evidence="10">YJS4271</strain>
    </source>
</reference>
<dbReference type="PANTHER" id="PTHR21576">
    <property type="entry name" value="UNCHARACTERIZED NODULIN-LIKE PROTEIN"/>
    <property type="match status" value="1"/>
</dbReference>
<accession>A0A061BBV5</accession>
<gene>
    <name evidence="10" type="ORF">CYFA0S_18e00254g</name>
</gene>
<keyword evidence="3" id="KW-0813">Transport</keyword>
<dbReference type="PhylomeDB" id="A0A061BBV5"/>
<evidence type="ECO:0000256" key="8">
    <source>
        <dbReference type="ARBA" id="ARBA00039330"/>
    </source>
</evidence>
<comment type="subcellular location">
    <subcellularLocation>
        <location evidence="1">Vacuole membrane</location>
        <topology evidence="1">Multi-pass membrane protein</topology>
    </subcellularLocation>
</comment>
<evidence type="ECO:0000256" key="6">
    <source>
        <dbReference type="ARBA" id="ARBA00022989"/>
    </source>
</evidence>
<dbReference type="InterPro" id="IPR011701">
    <property type="entry name" value="MFS"/>
</dbReference>
<dbReference type="VEuPathDB" id="FungiDB:BON22_1167"/>
<dbReference type="Pfam" id="PF07690">
    <property type="entry name" value="MFS_1"/>
    <property type="match status" value="1"/>
</dbReference>
<evidence type="ECO:0000256" key="3">
    <source>
        <dbReference type="ARBA" id="ARBA00022448"/>
    </source>
</evidence>
<keyword evidence="7 9" id="KW-0472">Membrane</keyword>
<dbReference type="GO" id="GO:0022857">
    <property type="term" value="F:transmembrane transporter activity"/>
    <property type="evidence" value="ECO:0007669"/>
    <property type="project" value="InterPro"/>
</dbReference>
<dbReference type="Gene3D" id="1.20.1250.20">
    <property type="entry name" value="MFS general substrate transporter like domains"/>
    <property type="match status" value="1"/>
</dbReference>
<keyword evidence="6 9" id="KW-1133">Transmembrane helix</keyword>
<comment type="similarity">
    <text evidence="2">Belongs to the major facilitator superfamily.</text>
</comment>
<protein>
    <recommendedName>
        <fullName evidence="8">Probable transporter MCH1</fullName>
    </recommendedName>
</protein>
<feature type="transmembrane region" description="Helical" evidence="9">
    <location>
        <begin position="65"/>
        <end position="86"/>
    </location>
</feature>
<dbReference type="CDD" id="cd17354">
    <property type="entry name" value="MFS_Mch1p_like"/>
    <property type="match status" value="1"/>
</dbReference>
<keyword evidence="5 9" id="KW-0812">Transmembrane</keyword>
<feature type="transmembrane region" description="Helical" evidence="9">
    <location>
        <begin position="93"/>
        <end position="114"/>
    </location>
</feature>
<evidence type="ECO:0000256" key="7">
    <source>
        <dbReference type="ARBA" id="ARBA00023136"/>
    </source>
</evidence>
<proteinExistence type="inferred from homology"/>
<feature type="transmembrane region" description="Helical" evidence="9">
    <location>
        <begin position="331"/>
        <end position="352"/>
    </location>
</feature>
<dbReference type="PANTHER" id="PTHR21576:SF45">
    <property type="entry name" value="TRANSPORTER MCH1-RELATED"/>
    <property type="match status" value="1"/>
</dbReference>
<dbReference type="InterPro" id="IPR036259">
    <property type="entry name" value="MFS_trans_sf"/>
</dbReference>
<evidence type="ECO:0000313" key="10">
    <source>
        <dbReference type="EMBL" id="CDR45367.1"/>
    </source>
</evidence>
<organism evidence="10">
    <name type="scientific">Cyberlindnera fabianii</name>
    <name type="common">Yeast</name>
    <name type="synonym">Hansenula fabianii</name>
    <dbReference type="NCBI Taxonomy" id="36022"/>
    <lineage>
        <taxon>Eukaryota</taxon>
        <taxon>Fungi</taxon>
        <taxon>Dikarya</taxon>
        <taxon>Ascomycota</taxon>
        <taxon>Saccharomycotina</taxon>
        <taxon>Saccharomycetes</taxon>
        <taxon>Phaffomycetales</taxon>
        <taxon>Phaffomycetaceae</taxon>
        <taxon>Cyberlindnera</taxon>
    </lineage>
</organism>
<feature type="transmembrane region" description="Helical" evidence="9">
    <location>
        <begin position="433"/>
        <end position="455"/>
    </location>
</feature>